<sequence>MDSNAYPALASIHLPAHSRLLRDSCCPDKDIVLVFSHLGGLERISLYHTHNGTKIWETDVGDEAAATSTQVVGISWSPDGRSIALLLNPPRISLLSIQDGHTISTLRINVPEEVERAEQSPLAGISWFRSENRAKKPSTIPDIFRRHNIIPGSTESILKNLPLLDPLQEESDKYTATNLFAFQGSQTRSQSKTQLPEAISSWPTLSADPKSPAVDSSIQTKQHSKPEDSLDEVDESNINSVLMVSDVLGNVYSFLDGTFPLGMINLGRQASFTAVEKSNSGPVFFGHYKFRSGTFESTCIEPTIIDMPLLVNRKMRDFARLSSIARDLTWYIIRVVQEMKSVWYGSGNTTGARDIGPRWVQTLKMKQTEQFGQKGTDPILDLTYLLTTGRASRPLEDFLGGGEQMSERGIQKWESIMSDALIKLRDYSEKRLVPACQRLQLVLEEISAWKLLPLEFGMFDFDTANYEQSIRHTNRGIVLGSLLASVARREFYRFREFIAWLRFEVANTHGPAENNVPRHDILEVNHYLMSGLGSSTIDKWFEGEKLDPTDLEPMPEAHGVELGSLASTLRRAKIAALDAKYQVPPMPTNHLKEVKSLVLISDDIAARCQSSFAQAAAAPSSARNICIRGPPTSSAEANPRLEFQFRERIEQLEDEIVNHILTPIKEENLVVFMQIRHGGAGSAPSLEIRLAVVECQLAEGEGSCSILAADFFDEQSTIVVYRAQNDHSYLSSIRHSELNFLTVPYDPATAAMKSWEELVSGALEEVKAGRIAGQEALLTRRRGLGPRGGEVGLAVNGRSQRRVVCLLDGTGTRLDTFDLGDEEPEELE</sequence>
<evidence type="ECO:0000256" key="3">
    <source>
        <dbReference type="ARBA" id="ARBA00022776"/>
    </source>
</evidence>
<dbReference type="GO" id="GO:0034399">
    <property type="term" value="C:nuclear periphery"/>
    <property type="evidence" value="ECO:0007669"/>
    <property type="project" value="TreeGrafter"/>
</dbReference>
<dbReference type="SUPFAM" id="SSF50969">
    <property type="entry name" value="YVTN repeat-like/Quinoprotein amine dehydrogenase"/>
    <property type="match status" value="1"/>
</dbReference>
<evidence type="ECO:0000313" key="9">
    <source>
        <dbReference type="EMBL" id="KAF6766011.1"/>
    </source>
</evidence>
<dbReference type="InterPro" id="IPR024977">
    <property type="entry name" value="Apc4-like_WD40_dom"/>
</dbReference>
<keyword evidence="2" id="KW-0132">Cell division</keyword>
<dbReference type="Pfam" id="PF12894">
    <property type="entry name" value="ANAPC4_WD40"/>
    <property type="match status" value="1"/>
</dbReference>
<keyword evidence="10" id="KW-1185">Reference proteome</keyword>
<keyword evidence="5" id="KW-0131">Cell cycle</keyword>
<dbReference type="Pfam" id="PF12896">
    <property type="entry name" value="ANAPC4"/>
    <property type="match status" value="1"/>
</dbReference>
<dbReference type="EMBL" id="JACGCI010000001">
    <property type="protein sequence ID" value="KAF6766011.1"/>
    <property type="molecule type" value="Genomic_DNA"/>
</dbReference>
<keyword evidence="4" id="KW-0833">Ubl conjugation pathway</keyword>
<dbReference type="Proteomes" id="UP000521943">
    <property type="component" value="Unassembled WGS sequence"/>
</dbReference>
<accession>A0A8H6MH92</accession>
<dbReference type="OrthoDB" id="10259843at2759"/>
<dbReference type="PANTHER" id="PTHR13260:SF0">
    <property type="entry name" value="ANAPHASE-PROMOTING COMPLEX SUBUNIT 4"/>
    <property type="match status" value="1"/>
</dbReference>
<name>A0A8H6MH92_9AGAR</name>
<dbReference type="PANTHER" id="PTHR13260">
    <property type="entry name" value="ANAPHASE PROMOTING COMPLEX SUBUNIT 4 APC4"/>
    <property type="match status" value="1"/>
</dbReference>
<dbReference type="GO" id="GO:0070979">
    <property type="term" value="P:protein K11-linked ubiquitination"/>
    <property type="evidence" value="ECO:0007669"/>
    <property type="project" value="TreeGrafter"/>
</dbReference>
<evidence type="ECO:0000256" key="6">
    <source>
        <dbReference type="SAM" id="MobiDB-lite"/>
    </source>
</evidence>
<evidence type="ECO:0000256" key="5">
    <source>
        <dbReference type="ARBA" id="ARBA00023306"/>
    </source>
</evidence>
<dbReference type="InterPro" id="IPR024790">
    <property type="entry name" value="APC4_long_dom"/>
</dbReference>
<dbReference type="AlphaFoldDB" id="A0A8H6MH92"/>
<dbReference type="GO" id="GO:0005680">
    <property type="term" value="C:anaphase-promoting complex"/>
    <property type="evidence" value="ECO:0007669"/>
    <property type="project" value="InterPro"/>
</dbReference>
<evidence type="ECO:0000259" key="8">
    <source>
        <dbReference type="Pfam" id="PF12896"/>
    </source>
</evidence>
<dbReference type="InterPro" id="IPR024789">
    <property type="entry name" value="APC4"/>
</dbReference>
<gene>
    <name evidence="9" type="ORF">DFP72DRAFT_865313</name>
</gene>
<organism evidence="9 10">
    <name type="scientific">Ephemerocybe angulata</name>
    <dbReference type="NCBI Taxonomy" id="980116"/>
    <lineage>
        <taxon>Eukaryota</taxon>
        <taxon>Fungi</taxon>
        <taxon>Dikarya</taxon>
        <taxon>Basidiomycota</taxon>
        <taxon>Agaricomycotina</taxon>
        <taxon>Agaricomycetes</taxon>
        <taxon>Agaricomycetidae</taxon>
        <taxon>Agaricales</taxon>
        <taxon>Agaricineae</taxon>
        <taxon>Psathyrellaceae</taxon>
        <taxon>Ephemerocybe</taxon>
    </lineage>
</organism>
<keyword evidence="3" id="KW-0498">Mitosis</keyword>
<feature type="region of interest" description="Disordered" evidence="6">
    <location>
        <begin position="202"/>
        <end position="232"/>
    </location>
</feature>
<proteinExistence type="predicted"/>
<reference evidence="9 10" key="1">
    <citation type="submission" date="2020-07" db="EMBL/GenBank/DDBJ databases">
        <title>Comparative genomics of pyrophilous fungi reveals a link between fire events and developmental genes.</title>
        <authorList>
            <consortium name="DOE Joint Genome Institute"/>
            <person name="Steindorff A.S."/>
            <person name="Carver A."/>
            <person name="Calhoun S."/>
            <person name="Stillman K."/>
            <person name="Liu H."/>
            <person name="Lipzen A."/>
            <person name="Pangilinan J."/>
            <person name="Labutti K."/>
            <person name="Bruns T.D."/>
            <person name="Grigoriev I.V."/>
        </authorList>
    </citation>
    <scope>NUCLEOTIDE SEQUENCE [LARGE SCALE GENOMIC DNA]</scope>
    <source>
        <strain evidence="9 10">CBS 144469</strain>
    </source>
</reference>
<evidence type="ECO:0000259" key="7">
    <source>
        <dbReference type="Pfam" id="PF12894"/>
    </source>
</evidence>
<dbReference type="GO" id="GO:0051301">
    <property type="term" value="P:cell division"/>
    <property type="evidence" value="ECO:0007669"/>
    <property type="project" value="UniProtKB-KW"/>
</dbReference>
<dbReference type="InterPro" id="IPR011044">
    <property type="entry name" value="Quino_amine_DH_bsu"/>
</dbReference>
<evidence type="ECO:0000256" key="2">
    <source>
        <dbReference type="ARBA" id="ARBA00022618"/>
    </source>
</evidence>
<dbReference type="GO" id="GO:0031145">
    <property type="term" value="P:anaphase-promoting complex-dependent catabolic process"/>
    <property type="evidence" value="ECO:0007669"/>
    <property type="project" value="InterPro"/>
</dbReference>
<feature type="domain" description="Anaphase-promoting complex subunit 4-like WD40" evidence="7">
    <location>
        <begin position="26"/>
        <end position="109"/>
    </location>
</feature>
<protein>
    <recommendedName>
        <fullName evidence="1">Anaphase-promoting complex subunit 4</fullName>
    </recommendedName>
</protein>
<evidence type="ECO:0000256" key="1">
    <source>
        <dbReference type="ARBA" id="ARBA00016067"/>
    </source>
</evidence>
<comment type="caution">
    <text evidence="9">The sequence shown here is derived from an EMBL/GenBank/DDBJ whole genome shotgun (WGS) entry which is preliminary data.</text>
</comment>
<evidence type="ECO:0000256" key="4">
    <source>
        <dbReference type="ARBA" id="ARBA00022786"/>
    </source>
</evidence>
<feature type="domain" description="Anaphase-promoting complex subunit 4 long" evidence="8">
    <location>
        <begin position="305"/>
        <end position="506"/>
    </location>
</feature>
<evidence type="ECO:0000313" key="10">
    <source>
        <dbReference type="Proteomes" id="UP000521943"/>
    </source>
</evidence>